<sequence length="399" mass="41543" precursor="true">MRSLLGLVCAQAVAICAFVESPAQAYEVFATNVFSPAEEDADPGLTGLMKVDLTTGVATSFLPENSESGFFLMTDVAVSPLDGMVYVGTQLGGLFRFDAVTGAPLANEPGGFFMQMFGAANDLEFAPDGTLYVAEIGETSSVAVVDPQGVRQANAVSDIAFISGIGLKPNGDLLIANGGLQAPGEVLQWDGANLTTFDNTNFGGILDITLLTPSGDYDRSGTTNTADYDAWAADYGDSSGGPTDGNGDGVVNAADYTLWRDHEGDESRALVTDFFANLVNSFAVDGTDRQYLVPFVPPQFPSELPPNSDFFSNFPSEVILSPNDTLLVSTLGLTRRPDNRASILEYDRDGNLLGVLADGLPPISGIALAPSGVGVATVPEPATVVLALIAAAAACRRAS</sequence>
<dbReference type="AlphaFoldDB" id="A0A5C6ANV1"/>
<comment type="caution">
    <text evidence="2">The sequence shown here is derived from an EMBL/GenBank/DDBJ whole genome shotgun (WGS) entry which is preliminary data.</text>
</comment>
<evidence type="ECO:0008006" key="4">
    <source>
        <dbReference type="Google" id="ProtNLM"/>
    </source>
</evidence>
<evidence type="ECO:0000256" key="1">
    <source>
        <dbReference type="SAM" id="SignalP"/>
    </source>
</evidence>
<keyword evidence="1" id="KW-0732">Signal</keyword>
<feature type="chain" id="PRO_5022824096" description="NHL repeat protein" evidence="1">
    <location>
        <begin position="26"/>
        <end position="399"/>
    </location>
</feature>
<dbReference type="EMBL" id="SJPR01000001">
    <property type="protein sequence ID" value="TWU00692.1"/>
    <property type="molecule type" value="Genomic_DNA"/>
</dbReference>
<gene>
    <name evidence="2" type="ORF">Pla108_16440</name>
</gene>
<accession>A0A5C6ANV1</accession>
<feature type="signal peptide" evidence="1">
    <location>
        <begin position="1"/>
        <end position="25"/>
    </location>
</feature>
<dbReference type="SUPFAM" id="SSF101898">
    <property type="entry name" value="NHL repeat"/>
    <property type="match status" value="1"/>
</dbReference>
<dbReference type="Gene3D" id="2.130.10.10">
    <property type="entry name" value="YVTN repeat-like/Quinoprotein amine dehydrogenase"/>
    <property type="match status" value="1"/>
</dbReference>
<name>A0A5C6ANV1_9BACT</name>
<dbReference type="InterPro" id="IPR018247">
    <property type="entry name" value="EF_Hand_1_Ca_BS"/>
</dbReference>
<protein>
    <recommendedName>
        <fullName evidence="4">NHL repeat protein</fullName>
    </recommendedName>
</protein>
<keyword evidence="3" id="KW-1185">Reference proteome</keyword>
<dbReference type="PROSITE" id="PS00018">
    <property type="entry name" value="EF_HAND_1"/>
    <property type="match status" value="1"/>
</dbReference>
<organism evidence="2 3">
    <name type="scientific">Botrimarina colliarenosi</name>
    <dbReference type="NCBI Taxonomy" id="2528001"/>
    <lineage>
        <taxon>Bacteria</taxon>
        <taxon>Pseudomonadati</taxon>
        <taxon>Planctomycetota</taxon>
        <taxon>Planctomycetia</taxon>
        <taxon>Pirellulales</taxon>
        <taxon>Lacipirellulaceae</taxon>
        <taxon>Botrimarina</taxon>
    </lineage>
</organism>
<evidence type="ECO:0000313" key="3">
    <source>
        <dbReference type="Proteomes" id="UP000317421"/>
    </source>
</evidence>
<evidence type="ECO:0000313" key="2">
    <source>
        <dbReference type="EMBL" id="TWU00692.1"/>
    </source>
</evidence>
<reference evidence="2 3" key="1">
    <citation type="submission" date="2019-02" db="EMBL/GenBank/DDBJ databases">
        <title>Deep-cultivation of Planctomycetes and their phenomic and genomic characterization uncovers novel biology.</title>
        <authorList>
            <person name="Wiegand S."/>
            <person name="Jogler M."/>
            <person name="Boedeker C."/>
            <person name="Pinto D."/>
            <person name="Vollmers J."/>
            <person name="Rivas-Marin E."/>
            <person name="Kohn T."/>
            <person name="Peeters S.H."/>
            <person name="Heuer A."/>
            <person name="Rast P."/>
            <person name="Oberbeckmann S."/>
            <person name="Bunk B."/>
            <person name="Jeske O."/>
            <person name="Meyerdierks A."/>
            <person name="Storesund J.E."/>
            <person name="Kallscheuer N."/>
            <person name="Luecker S."/>
            <person name="Lage O.M."/>
            <person name="Pohl T."/>
            <person name="Merkel B.J."/>
            <person name="Hornburger P."/>
            <person name="Mueller R.-W."/>
            <person name="Bruemmer F."/>
            <person name="Labrenz M."/>
            <person name="Spormann A.M."/>
            <person name="Op Den Camp H."/>
            <person name="Overmann J."/>
            <person name="Amann R."/>
            <person name="Jetten M.S.M."/>
            <person name="Mascher T."/>
            <person name="Medema M.H."/>
            <person name="Devos D.P."/>
            <person name="Kaster A.-K."/>
            <person name="Ovreas L."/>
            <person name="Rohde M."/>
            <person name="Galperin M.Y."/>
            <person name="Jogler C."/>
        </authorList>
    </citation>
    <scope>NUCLEOTIDE SEQUENCE [LARGE SCALE GENOMIC DNA]</scope>
    <source>
        <strain evidence="2 3">Pla108</strain>
    </source>
</reference>
<dbReference type="InterPro" id="IPR015943">
    <property type="entry name" value="WD40/YVTN_repeat-like_dom_sf"/>
</dbReference>
<proteinExistence type="predicted"/>
<dbReference type="Proteomes" id="UP000317421">
    <property type="component" value="Unassembled WGS sequence"/>
</dbReference>